<proteinExistence type="predicted"/>
<sequence length="194" mass="21902">MHIAIIATSPRKDSNSLRFAKYIEKALNANDQTKISIVDFHDYDIPSVGRGIIDKNNLSAFQNTLIQSWDQADLIFLVMPEYNWTVSGDLINALHQLGSRDFMHLFNNKVFALAGVSSGRGGRTPCLEMTTVINKIINFTSQFSIVSPRIYESHETHKNLDETAESTGNGIYEKTVKDFVEYSLKVAERWNILA</sequence>
<dbReference type="InterPro" id="IPR029039">
    <property type="entry name" value="Flavoprotein-like_sf"/>
</dbReference>
<dbReference type="RefSeq" id="WP_092013709.1">
    <property type="nucleotide sequence ID" value="NZ_FOXH01000003.1"/>
</dbReference>
<evidence type="ECO:0000313" key="3">
    <source>
        <dbReference type="Proteomes" id="UP000199306"/>
    </source>
</evidence>
<dbReference type="Proteomes" id="UP000199306">
    <property type="component" value="Unassembled WGS sequence"/>
</dbReference>
<dbReference type="OrthoDB" id="9812295at2"/>
<dbReference type="STRING" id="1079859.SAMN04515674_1033"/>
<organism evidence="2 3">
    <name type="scientific">Pseudarcicella hirudinis</name>
    <dbReference type="NCBI Taxonomy" id="1079859"/>
    <lineage>
        <taxon>Bacteria</taxon>
        <taxon>Pseudomonadati</taxon>
        <taxon>Bacteroidota</taxon>
        <taxon>Cytophagia</taxon>
        <taxon>Cytophagales</taxon>
        <taxon>Flectobacillaceae</taxon>
        <taxon>Pseudarcicella</taxon>
    </lineage>
</organism>
<name>A0A1I5Q3U8_9BACT</name>
<gene>
    <name evidence="2" type="ORF">SAMN04515674_1033</name>
</gene>
<dbReference type="GO" id="GO:0016491">
    <property type="term" value="F:oxidoreductase activity"/>
    <property type="evidence" value="ECO:0007669"/>
    <property type="project" value="InterPro"/>
</dbReference>
<accession>A0A1I5Q3U8</accession>
<protein>
    <submittedName>
        <fullName evidence="2">NADPH-dependent FMN reductase</fullName>
    </submittedName>
</protein>
<dbReference type="Pfam" id="PF03358">
    <property type="entry name" value="FMN_red"/>
    <property type="match status" value="1"/>
</dbReference>
<evidence type="ECO:0000259" key="1">
    <source>
        <dbReference type="Pfam" id="PF03358"/>
    </source>
</evidence>
<dbReference type="SUPFAM" id="SSF52218">
    <property type="entry name" value="Flavoproteins"/>
    <property type="match status" value="1"/>
</dbReference>
<dbReference type="EMBL" id="FOXH01000003">
    <property type="protein sequence ID" value="SFP40879.1"/>
    <property type="molecule type" value="Genomic_DNA"/>
</dbReference>
<feature type="domain" description="NADPH-dependent FMN reductase-like" evidence="1">
    <location>
        <begin position="1"/>
        <end position="134"/>
    </location>
</feature>
<evidence type="ECO:0000313" key="2">
    <source>
        <dbReference type="EMBL" id="SFP40879.1"/>
    </source>
</evidence>
<dbReference type="AlphaFoldDB" id="A0A1I5Q3U8"/>
<dbReference type="InterPro" id="IPR005025">
    <property type="entry name" value="FMN_Rdtase-like_dom"/>
</dbReference>
<dbReference type="Gene3D" id="3.40.50.360">
    <property type="match status" value="1"/>
</dbReference>
<reference evidence="2 3" key="1">
    <citation type="submission" date="2016-10" db="EMBL/GenBank/DDBJ databases">
        <authorList>
            <person name="de Groot N.N."/>
        </authorList>
    </citation>
    <scope>NUCLEOTIDE SEQUENCE [LARGE SCALE GENOMIC DNA]</scope>
    <source>
        <strain evidence="3">E92,LMG 26720,CCM 7988</strain>
    </source>
</reference>
<keyword evidence="3" id="KW-1185">Reference proteome</keyword>